<dbReference type="InterPro" id="IPR058240">
    <property type="entry name" value="rSAM_sf"/>
</dbReference>
<dbReference type="SFLD" id="SFLDG01082">
    <property type="entry name" value="B12-binding_domain_containing"/>
    <property type="match status" value="1"/>
</dbReference>
<dbReference type="InterPro" id="IPR034466">
    <property type="entry name" value="Methyltransferase_Class_B"/>
</dbReference>
<keyword evidence="3 9" id="KW-0808">Transferase</keyword>
<evidence type="ECO:0000313" key="10">
    <source>
        <dbReference type="Proteomes" id="UP000249008"/>
    </source>
</evidence>
<dbReference type="SUPFAM" id="SSF102114">
    <property type="entry name" value="Radical SAM enzymes"/>
    <property type="match status" value="1"/>
</dbReference>
<dbReference type="InterPro" id="IPR051198">
    <property type="entry name" value="BchE-like"/>
</dbReference>
<evidence type="ECO:0000256" key="5">
    <source>
        <dbReference type="ARBA" id="ARBA00022723"/>
    </source>
</evidence>
<dbReference type="Pfam" id="PF04055">
    <property type="entry name" value="Radical_SAM"/>
    <property type="match status" value="1"/>
</dbReference>
<dbReference type="Gene3D" id="3.80.30.20">
    <property type="entry name" value="tm_1862 like domain"/>
    <property type="match status" value="1"/>
</dbReference>
<evidence type="ECO:0000256" key="2">
    <source>
        <dbReference type="ARBA" id="ARBA00022603"/>
    </source>
</evidence>
<dbReference type="InterPro" id="IPR007197">
    <property type="entry name" value="rSAM"/>
</dbReference>
<name>A0AAX2J7Z2_9FUSO</name>
<evidence type="ECO:0000313" key="9">
    <source>
        <dbReference type="EMBL" id="SQI99609.1"/>
    </source>
</evidence>
<dbReference type="GeneID" id="78454792"/>
<dbReference type="GO" id="GO:0046872">
    <property type="term" value="F:metal ion binding"/>
    <property type="evidence" value="ECO:0007669"/>
    <property type="project" value="UniProtKB-KW"/>
</dbReference>
<dbReference type="RefSeq" id="WP_005978929.1">
    <property type="nucleotide sequence ID" value="NZ_CABKNW010000004.1"/>
</dbReference>
<keyword evidence="5" id="KW-0479">Metal-binding</keyword>
<gene>
    <name evidence="9" type="primary">miaB_1</name>
    <name evidence="9" type="ORF">NCTC12112_00193</name>
</gene>
<dbReference type="GO" id="GO:0005829">
    <property type="term" value="C:cytosol"/>
    <property type="evidence" value="ECO:0007669"/>
    <property type="project" value="TreeGrafter"/>
</dbReference>
<sequence>MTYPSLTLPTLVSLVPKDIIAEIDACDEISYKVDYDKKKYDIIVISFDTSSSKQAYIHSKEFKKRGAYIVMGGYHTSAVPKEAAEHCDTVIIGAGEISLPEFFHDYLKGEPKKIYNNQNIDVRKIKMVPRNLIKSKRYMKVSPVIADRGCDNKCSFCAISEMWKSNPRPVEDVIEEIKSLKSDKIIFFDPNFFYPKEYSLKLMKEMEKLKIKWAGNGTADAPFDDELMEAAKRSGCSGILIGFESLREETLKGVNKKFSNVERYKDCIDRAHKYNIAINGCFVLGMDGDTEEDLLALPEKIKYLGLDLARFSILTPLPNSELYRKMDKEGRIIIKDWSKYTQNNTVFQPENMSMKRLDEIYREVWRKTYTFKNIWFRIKNSSNKTLTEKFILLGANIGFKYLGIQGD</sequence>
<evidence type="ECO:0000259" key="8">
    <source>
        <dbReference type="PROSITE" id="PS51918"/>
    </source>
</evidence>
<dbReference type="SMART" id="SM00729">
    <property type="entry name" value="Elp3"/>
    <property type="match status" value="1"/>
</dbReference>
<dbReference type="InterPro" id="IPR023404">
    <property type="entry name" value="rSAM_horseshoe"/>
</dbReference>
<organism evidence="9 10">
    <name type="scientific">Fusobacterium ulcerans</name>
    <dbReference type="NCBI Taxonomy" id="861"/>
    <lineage>
        <taxon>Bacteria</taxon>
        <taxon>Fusobacteriati</taxon>
        <taxon>Fusobacteriota</taxon>
        <taxon>Fusobacteriia</taxon>
        <taxon>Fusobacteriales</taxon>
        <taxon>Fusobacteriaceae</taxon>
        <taxon>Fusobacterium</taxon>
    </lineage>
</organism>
<dbReference type="InterPro" id="IPR025274">
    <property type="entry name" value="DUF4070"/>
</dbReference>
<dbReference type="Pfam" id="PF13282">
    <property type="entry name" value="DUF4070"/>
    <property type="match status" value="1"/>
</dbReference>
<evidence type="ECO:0000256" key="7">
    <source>
        <dbReference type="ARBA" id="ARBA00023014"/>
    </source>
</evidence>
<dbReference type="PROSITE" id="PS51918">
    <property type="entry name" value="RADICAL_SAM"/>
    <property type="match status" value="1"/>
</dbReference>
<comment type="cofactor">
    <cofactor evidence="1">
        <name>[4Fe-4S] cluster</name>
        <dbReference type="ChEBI" id="CHEBI:49883"/>
    </cofactor>
</comment>
<evidence type="ECO:0000256" key="3">
    <source>
        <dbReference type="ARBA" id="ARBA00022679"/>
    </source>
</evidence>
<dbReference type="AlphaFoldDB" id="A0AAX2J7Z2"/>
<evidence type="ECO:0000256" key="6">
    <source>
        <dbReference type="ARBA" id="ARBA00023004"/>
    </source>
</evidence>
<dbReference type="SFLD" id="SFLDG01123">
    <property type="entry name" value="methyltransferase_(Class_B)"/>
    <property type="match status" value="1"/>
</dbReference>
<dbReference type="KEGG" id="ful:C4N20_08220"/>
<dbReference type="PANTHER" id="PTHR43409:SF7">
    <property type="entry name" value="BLL1977 PROTEIN"/>
    <property type="match status" value="1"/>
</dbReference>
<dbReference type="Gene3D" id="3.40.50.280">
    <property type="entry name" value="Cobalamin-binding domain"/>
    <property type="match status" value="1"/>
</dbReference>
<keyword evidence="6" id="KW-0408">Iron</keyword>
<dbReference type="Proteomes" id="UP000249008">
    <property type="component" value="Chromosome 1"/>
</dbReference>
<keyword evidence="7" id="KW-0411">Iron-sulfur</keyword>
<evidence type="ECO:0000256" key="4">
    <source>
        <dbReference type="ARBA" id="ARBA00022691"/>
    </source>
</evidence>
<dbReference type="GO" id="GO:0051539">
    <property type="term" value="F:4 iron, 4 sulfur cluster binding"/>
    <property type="evidence" value="ECO:0007669"/>
    <property type="project" value="UniProtKB-KW"/>
</dbReference>
<proteinExistence type="predicted"/>
<dbReference type="CDD" id="cd01335">
    <property type="entry name" value="Radical_SAM"/>
    <property type="match status" value="1"/>
</dbReference>
<accession>A0AAX2J7Z2</accession>
<dbReference type="InterPro" id="IPR006638">
    <property type="entry name" value="Elp3/MiaA/NifB-like_rSAM"/>
</dbReference>
<dbReference type="SFLD" id="SFLDS00029">
    <property type="entry name" value="Radical_SAM"/>
    <property type="match status" value="1"/>
</dbReference>
<dbReference type="GO" id="GO:0016740">
    <property type="term" value="F:transferase activity"/>
    <property type="evidence" value="ECO:0007669"/>
    <property type="project" value="UniProtKB-KW"/>
</dbReference>
<protein>
    <submittedName>
        <fullName evidence="9">(Dimethylallyl)adenosine tRNA methylthiotransferase MiaB</fullName>
        <ecNumber evidence="9">2.-.-.-</ecNumber>
    </submittedName>
</protein>
<reference evidence="9 10" key="1">
    <citation type="submission" date="2018-06" db="EMBL/GenBank/DDBJ databases">
        <authorList>
            <consortium name="Pathogen Informatics"/>
            <person name="Doyle S."/>
        </authorList>
    </citation>
    <scope>NUCLEOTIDE SEQUENCE [LARGE SCALE GENOMIC DNA]</scope>
    <source>
        <strain evidence="9 10">NCTC12112</strain>
    </source>
</reference>
<evidence type="ECO:0000256" key="1">
    <source>
        <dbReference type="ARBA" id="ARBA00001966"/>
    </source>
</evidence>
<dbReference type="PANTHER" id="PTHR43409">
    <property type="entry name" value="ANAEROBIC MAGNESIUM-PROTOPORPHYRIN IX MONOMETHYL ESTER CYCLASE-RELATED"/>
    <property type="match status" value="1"/>
</dbReference>
<feature type="domain" description="Radical SAM core" evidence="8">
    <location>
        <begin position="131"/>
        <end position="344"/>
    </location>
</feature>
<dbReference type="EC" id="2.-.-.-" evidence="9"/>
<keyword evidence="2" id="KW-0489">Methyltransferase</keyword>
<keyword evidence="4" id="KW-0949">S-adenosyl-L-methionine</keyword>
<dbReference type="EMBL" id="LS483487">
    <property type="protein sequence ID" value="SQI99609.1"/>
    <property type="molecule type" value="Genomic_DNA"/>
</dbReference>